<evidence type="ECO:0000313" key="6">
    <source>
        <dbReference type="EMBL" id="KNA89478.1"/>
    </source>
</evidence>
<dbReference type="PANTHER" id="PTHR43539:SF68">
    <property type="entry name" value="FLAVIN-BINDING MONOOXYGENASE-LIKE PROTEIN (AFU_ORTHOLOGUE AFUA_4G09220)"/>
    <property type="match status" value="1"/>
</dbReference>
<feature type="compositionally biased region" description="Basic and acidic residues" evidence="5">
    <location>
        <begin position="15"/>
        <end position="28"/>
    </location>
</feature>
<feature type="region of interest" description="Disordered" evidence="5">
    <location>
        <begin position="154"/>
        <end position="176"/>
    </location>
</feature>
<dbReference type="PRINTS" id="PR00411">
    <property type="entry name" value="PNDRDTASEI"/>
</dbReference>
<proteinExistence type="inferred from homology"/>
<dbReference type="Proteomes" id="UP000037247">
    <property type="component" value="Unassembled WGS sequence"/>
</dbReference>
<protein>
    <submittedName>
        <fullName evidence="6">FAD-dependent oxidoreductase</fullName>
    </submittedName>
</protein>
<feature type="compositionally biased region" description="Polar residues" evidence="5">
    <location>
        <begin position="1"/>
        <end position="14"/>
    </location>
</feature>
<accession>A0ABR5I706</accession>
<keyword evidence="3" id="KW-0274">FAD</keyword>
<evidence type="ECO:0000256" key="1">
    <source>
        <dbReference type="ARBA" id="ARBA00010139"/>
    </source>
</evidence>
<keyword evidence="7" id="KW-1185">Reference proteome</keyword>
<evidence type="ECO:0000256" key="3">
    <source>
        <dbReference type="ARBA" id="ARBA00022827"/>
    </source>
</evidence>
<gene>
    <name evidence="6" type="ORF">ABW18_21040</name>
</gene>
<organism evidence="6 7">
    <name type="scientific">Gordonia jacobaea</name>
    <dbReference type="NCBI Taxonomy" id="122202"/>
    <lineage>
        <taxon>Bacteria</taxon>
        <taxon>Bacillati</taxon>
        <taxon>Actinomycetota</taxon>
        <taxon>Actinomycetes</taxon>
        <taxon>Mycobacteriales</taxon>
        <taxon>Gordoniaceae</taxon>
        <taxon>Gordonia</taxon>
    </lineage>
</organism>
<dbReference type="InterPro" id="IPR020946">
    <property type="entry name" value="Flavin_mOase-like"/>
</dbReference>
<dbReference type="Pfam" id="PF00743">
    <property type="entry name" value="FMO-like"/>
    <property type="match status" value="1"/>
</dbReference>
<feature type="region of interest" description="Disordered" evidence="5">
    <location>
        <begin position="1"/>
        <end position="28"/>
    </location>
</feature>
<evidence type="ECO:0000256" key="2">
    <source>
        <dbReference type="ARBA" id="ARBA00022630"/>
    </source>
</evidence>
<evidence type="ECO:0000256" key="5">
    <source>
        <dbReference type="SAM" id="MobiDB-lite"/>
    </source>
</evidence>
<dbReference type="EMBL" id="LDTZ01000025">
    <property type="protein sequence ID" value="KNA89478.1"/>
    <property type="molecule type" value="Genomic_DNA"/>
</dbReference>
<comment type="caution">
    <text evidence="6">The sequence shown here is derived from an EMBL/GenBank/DDBJ whole genome shotgun (WGS) entry which is preliminary data.</text>
</comment>
<dbReference type="InterPro" id="IPR032710">
    <property type="entry name" value="NTF2-like_dom_sf"/>
</dbReference>
<dbReference type="SUPFAM" id="SSF51905">
    <property type="entry name" value="FAD/NAD(P)-binding domain"/>
    <property type="match status" value="1"/>
</dbReference>
<reference evidence="6 7" key="1">
    <citation type="submission" date="2015-05" db="EMBL/GenBank/DDBJ databases">
        <title>Draft genome sequence of the bacterium Gordonia jacobaea a new member of the Gordonia genus.</title>
        <authorList>
            <person name="Jimenez-Galisteo G."/>
            <person name="Dominguez A."/>
            <person name="Munoz E."/>
            <person name="Vinas M."/>
        </authorList>
    </citation>
    <scope>NUCLEOTIDE SEQUENCE [LARGE SCALE GENOMIC DNA]</scope>
    <source>
        <strain evidence="7">mv1</strain>
    </source>
</reference>
<dbReference type="InterPro" id="IPR036188">
    <property type="entry name" value="FAD/NAD-bd_sf"/>
</dbReference>
<dbReference type="PANTHER" id="PTHR43539">
    <property type="entry name" value="FLAVIN-BINDING MONOOXYGENASE-LIKE PROTEIN (AFU_ORTHOLOGUE AFUA_4G09220)"/>
    <property type="match status" value="1"/>
</dbReference>
<sequence length="624" mass="69149">MTQTLEPQTSSPTTGRDEPTERTPTERVDRWLADFESALRARDIAAVTSMFATDCYWRDLVAFTWNLKTVEGREQLADMLTARLDDTAPESFTATETPTEDDGVVTAFLEFETATGRGEGMLRLRQAADGDGNDRDEAWTLLTTLQELKGHEERRGASRVLGAVHGSEPDARSWAERREAEEAELGRSSQPYVLVVGGGQGGIALGARLRQLGVPSIVVDSHDRPGDQWRGRYKTLCLHDPVWYDHLPYLPFPDNWPVFAPKDKIGDWLEFYTRVMEVPYWSKTTCTSASYDEQAGRWTVEVDRDGEHLTLTPTQLVLATGMSGKPNVPSFPGQEVFAGEQHHSSQHPGPDGFAGKRVVVVGANNSAHDICKALVENGIDTTMIQRSSTHIVKSDSLMEIGLGALYSEQAVASGMTTKKADLTFASLPYRIMHEFQIPLYDQIRERDKDFYGRLEAAGFDLDFGDDDSGLFMKYLRRGSGYYIDVGACELVADGTIKLAHGQVDHLTENSVVLADGTELPADVVVYATGYGSMNGWAADLIGQDVADRVGKVWGLGSDTTKDPGPWEGEQRNMWKPTQQPGLWFHGGNLHQSRHYSLYLALQLKARFEGIDTPVYGLQEVHHLS</sequence>
<comment type="similarity">
    <text evidence="1">Belongs to the FAD-binding monooxygenase family.</text>
</comment>
<evidence type="ECO:0000256" key="4">
    <source>
        <dbReference type="ARBA" id="ARBA00023002"/>
    </source>
</evidence>
<feature type="compositionally biased region" description="Basic and acidic residues" evidence="5">
    <location>
        <begin position="167"/>
        <end position="176"/>
    </location>
</feature>
<dbReference type="Gene3D" id="3.50.50.60">
    <property type="entry name" value="FAD/NAD(P)-binding domain"/>
    <property type="match status" value="2"/>
</dbReference>
<name>A0ABR5I706_9ACTN</name>
<evidence type="ECO:0000313" key="7">
    <source>
        <dbReference type="Proteomes" id="UP000037247"/>
    </source>
</evidence>
<keyword evidence="4" id="KW-0560">Oxidoreductase</keyword>
<dbReference type="InterPro" id="IPR050982">
    <property type="entry name" value="Auxin_biosynth/cation_transpt"/>
</dbReference>
<keyword evidence="2" id="KW-0285">Flavoprotein</keyword>
<dbReference type="SUPFAM" id="SSF54427">
    <property type="entry name" value="NTF2-like"/>
    <property type="match status" value="1"/>
</dbReference>
<dbReference type="Gene3D" id="3.10.450.50">
    <property type="match status" value="1"/>
</dbReference>
<dbReference type="RefSeq" id="WP_049700939.1">
    <property type="nucleotide sequence ID" value="NZ_JAQDQF010000001.1"/>
</dbReference>